<feature type="domain" description="HTH cro/C1-type" evidence="1">
    <location>
        <begin position="7"/>
        <end position="60"/>
    </location>
</feature>
<dbReference type="InterPro" id="IPR053163">
    <property type="entry name" value="HTH-type_regulator_Rgg"/>
</dbReference>
<dbReference type="InterPro" id="IPR010057">
    <property type="entry name" value="Transcription_activator_Rgg_C"/>
</dbReference>
<dbReference type="PANTHER" id="PTHR37038">
    <property type="entry name" value="TRANSCRIPTIONAL REGULATOR-RELATED"/>
    <property type="match status" value="1"/>
</dbReference>
<reference evidence="2 4" key="1">
    <citation type="submission" date="2017-03" db="EMBL/GenBank/DDBJ databases">
        <title>The whole genome sequencing and assembly of Lysinibacillus sphaericus DSM 28T strain.</title>
        <authorList>
            <person name="Lee Y.-J."/>
            <person name="Yi H."/>
            <person name="Bahn Y.-S."/>
            <person name="Kim J.F."/>
            <person name="Lee D.-W."/>
        </authorList>
    </citation>
    <scope>NUCLEOTIDE SEQUENCE [LARGE SCALE GENOMIC DNA]</scope>
    <source>
        <strain evidence="2 4">DSM 28</strain>
    </source>
</reference>
<dbReference type="GeneID" id="48278447"/>
<dbReference type="RefSeq" id="WP_024362442.1">
    <property type="nucleotide sequence ID" value="NZ_BJNS01000004.1"/>
</dbReference>
<dbReference type="Proteomes" id="UP000238825">
    <property type="component" value="Chromosome"/>
</dbReference>
<protein>
    <submittedName>
        <fullName evidence="3">Transcriptional activator, Rgg/GadR/MutR family, C-terminal domain</fullName>
    </submittedName>
</protein>
<dbReference type="InterPro" id="IPR001387">
    <property type="entry name" value="Cro/C1-type_HTH"/>
</dbReference>
<dbReference type="Pfam" id="PF01381">
    <property type="entry name" value="HTH_3"/>
    <property type="match status" value="1"/>
</dbReference>
<evidence type="ECO:0000259" key="1">
    <source>
        <dbReference type="PROSITE" id="PS50943"/>
    </source>
</evidence>
<dbReference type="SUPFAM" id="SSF47413">
    <property type="entry name" value="lambda repressor-like DNA-binding domains"/>
    <property type="match status" value="1"/>
</dbReference>
<dbReference type="PANTHER" id="PTHR37038:SF12">
    <property type="entry name" value="TRANSCRIPTIONAL REGULATOR"/>
    <property type="match status" value="1"/>
</dbReference>
<gene>
    <name evidence="2" type="ORF">LS41612_19750</name>
    <name evidence="3" type="ORF">NCTC10338_00720</name>
</gene>
<evidence type="ECO:0000313" key="4">
    <source>
        <dbReference type="Proteomes" id="UP000238825"/>
    </source>
</evidence>
<dbReference type="Pfam" id="PF21259">
    <property type="entry name" value="Rgg_C"/>
    <property type="match status" value="1"/>
</dbReference>
<dbReference type="PROSITE" id="PS50943">
    <property type="entry name" value="HTH_CROC1"/>
    <property type="match status" value="1"/>
</dbReference>
<sequence>MKIGELIRTLRLQKNLRSNVLYKNLLSRPAIAKFERGESDTTAEKFLKMLDHLNITLEEFSIIYNDGNKDLDYMRKYVEAFYNRDVSALYMVAEQVENEYKLTGNLKFLHYRSLILLLIDDVRGTDEHLNEITLLQEYLMNCESWGYYEITLFANSLSFYSIELIDLVFERAKNTLQRYQNLTRYRNEIALMIFNILEKKITCKDLDGAKTYLTELENIKVSVVDNMYMQTMIKFFSAIIALIDGDTTKNKSILQIIEVFSLLELKLKAAQCLEFYDKVKGIYTIKIKEDIFS</sequence>
<name>A0A2S0K4T1_LYSSH</name>
<dbReference type="EMBL" id="CP019980">
    <property type="protein sequence ID" value="AVK98382.1"/>
    <property type="molecule type" value="Genomic_DNA"/>
</dbReference>
<dbReference type="InterPro" id="IPR010982">
    <property type="entry name" value="Lambda_DNA-bd_dom_sf"/>
</dbReference>
<dbReference type="Gene3D" id="1.10.260.40">
    <property type="entry name" value="lambda repressor-like DNA-binding domains"/>
    <property type="match status" value="1"/>
</dbReference>
<dbReference type="GO" id="GO:0003677">
    <property type="term" value="F:DNA binding"/>
    <property type="evidence" value="ECO:0007669"/>
    <property type="project" value="InterPro"/>
</dbReference>
<proteinExistence type="predicted"/>
<dbReference type="NCBIfam" id="TIGR01716">
    <property type="entry name" value="RGG_Cterm"/>
    <property type="match status" value="1"/>
</dbReference>
<dbReference type="AlphaFoldDB" id="A0A2S0K4T1"/>
<dbReference type="EMBL" id="UFSZ01000001">
    <property type="protein sequence ID" value="SUV15651.1"/>
    <property type="molecule type" value="Genomic_DNA"/>
</dbReference>
<accession>A0A2S0K4T1</accession>
<reference evidence="3 5" key="2">
    <citation type="submission" date="2018-06" db="EMBL/GenBank/DDBJ databases">
        <authorList>
            <consortium name="Pathogen Informatics"/>
            <person name="Doyle S."/>
        </authorList>
    </citation>
    <scope>NUCLEOTIDE SEQUENCE [LARGE SCALE GENOMIC DNA]</scope>
    <source>
        <strain evidence="3 5">NCTC10338</strain>
    </source>
</reference>
<dbReference type="SMART" id="SM00530">
    <property type="entry name" value="HTH_XRE"/>
    <property type="match status" value="1"/>
</dbReference>
<dbReference type="Proteomes" id="UP000255295">
    <property type="component" value="Unassembled WGS sequence"/>
</dbReference>
<evidence type="ECO:0000313" key="2">
    <source>
        <dbReference type="EMBL" id="AVK98382.1"/>
    </source>
</evidence>
<organism evidence="2 4">
    <name type="scientific">Lysinibacillus sphaericus</name>
    <name type="common">Bacillus sphaericus</name>
    <dbReference type="NCBI Taxonomy" id="1421"/>
    <lineage>
        <taxon>Bacteria</taxon>
        <taxon>Bacillati</taxon>
        <taxon>Bacillota</taxon>
        <taxon>Bacilli</taxon>
        <taxon>Bacillales</taxon>
        <taxon>Bacillaceae</taxon>
        <taxon>Lysinibacillus</taxon>
    </lineage>
</organism>
<dbReference type="CDD" id="cd00093">
    <property type="entry name" value="HTH_XRE"/>
    <property type="match status" value="1"/>
</dbReference>
<evidence type="ECO:0000313" key="3">
    <source>
        <dbReference type="EMBL" id="SUV15651.1"/>
    </source>
</evidence>
<evidence type="ECO:0000313" key="5">
    <source>
        <dbReference type="Proteomes" id="UP000255295"/>
    </source>
</evidence>